<feature type="domain" description="SH2" evidence="4">
    <location>
        <begin position="316"/>
        <end position="426"/>
    </location>
</feature>
<dbReference type="PROSITE" id="PS50001">
    <property type="entry name" value="SH2"/>
    <property type="match status" value="2"/>
</dbReference>
<reference evidence="6" key="1">
    <citation type="submission" date="2022-11" db="UniProtKB">
        <authorList>
            <consortium name="WormBaseParasite"/>
        </authorList>
    </citation>
    <scope>IDENTIFICATION</scope>
</reference>
<keyword evidence="1 2" id="KW-0727">SH2 domain</keyword>
<dbReference type="Pfam" id="PF00017">
    <property type="entry name" value="SH2"/>
    <property type="match status" value="2"/>
</dbReference>
<evidence type="ECO:0000313" key="6">
    <source>
        <dbReference type="WBParaSite" id="ACRNAN_scaffold1328.g23845.t1"/>
    </source>
</evidence>
<accession>A0A914CSE1</accession>
<evidence type="ECO:0000256" key="2">
    <source>
        <dbReference type="PROSITE-ProRule" id="PRU00191"/>
    </source>
</evidence>
<dbReference type="PANTHER" id="PTHR10155">
    <property type="entry name" value="PHOSPHATIDYLINOSITOL 3-KINASE REGULATORY SUBUNIT"/>
    <property type="match status" value="1"/>
</dbReference>
<evidence type="ECO:0000313" key="5">
    <source>
        <dbReference type="Proteomes" id="UP000887540"/>
    </source>
</evidence>
<keyword evidence="3" id="KW-0175">Coiled coil</keyword>
<dbReference type="InterPro" id="IPR000980">
    <property type="entry name" value="SH2"/>
</dbReference>
<feature type="domain" description="SH2" evidence="4">
    <location>
        <begin position="22"/>
        <end position="116"/>
    </location>
</feature>
<keyword evidence="5" id="KW-1185">Reference proteome</keyword>
<organism evidence="5 6">
    <name type="scientific">Acrobeloides nanus</name>
    <dbReference type="NCBI Taxonomy" id="290746"/>
    <lineage>
        <taxon>Eukaryota</taxon>
        <taxon>Metazoa</taxon>
        <taxon>Ecdysozoa</taxon>
        <taxon>Nematoda</taxon>
        <taxon>Chromadorea</taxon>
        <taxon>Rhabditida</taxon>
        <taxon>Tylenchina</taxon>
        <taxon>Cephalobomorpha</taxon>
        <taxon>Cephaloboidea</taxon>
        <taxon>Cephalobidae</taxon>
        <taxon>Acrobeloides</taxon>
    </lineage>
</organism>
<dbReference type="InterPro" id="IPR032498">
    <property type="entry name" value="PI3K_P85_iSH2"/>
</dbReference>
<feature type="coiled-coil region" evidence="3">
    <location>
        <begin position="217"/>
        <end position="251"/>
    </location>
</feature>
<dbReference type="Pfam" id="PF16454">
    <property type="entry name" value="PI3K_P85_iSH2"/>
    <property type="match status" value="1"/>
</dbReference>
<protein>
    <submittedName>
        <fullName evidence="6">SH2 domain-containing protein</fullName>
    </submittedName>
</protein>
<dbReference type="PRINTS" id="PR00401">
    <property type="entry name" value="SH2DOMAIN"/>
</dbReference>
<evidence type="ECO:0000256" key="1">
    <source>
        <dbReference type="ARBA" id="ARBA00022999"/>
    </source>
</evidence>
<dbReference type="WBParaSite" id="ACRNAN_scaffold1328.g23845.t1">
    <property type="protein sequence ID" value="ACRNAN_scaffold1328.g23845.t1"/>
    <property type="gene ID" value="ACRNAN_scaffold1328.g23845"/>
</dbReference>
<dbReference type="Gene3D" id="1.10.287.1490">
    <property type="match status" value="1"/>
</dbReference>
<dbReference type="InterPro" id="IPR036860">
    <property type="entry name" value="SH2_dom_sf"/>
</dbReference>
<sequence>MVDEGQIDNVSTCLEGLQNQKWYWGSIPKDSVSAALEGKPDGTFVVRDASTPGDFTLTLRVNGANKLIKILVSEGKCGFTPETLEFRRVVDLVNFYHINSLKEYNAQLEIMLLYPLSKSILTKQKSPKVARDENNKRVFHVLKCQLEGVCAEHDRISRRYDQITIQKATLSEESQRKRNEQVSFEAVCLLFQNNCIKIESELKNCPERDREYILKNLERYKRRSENISQLAKEARNECKKMDADISKIDAELEASKPRLLSLHRKRDSCQSQLARHYTPSQLERLMDDISFLVESEQPSFAELLLRIPVKWDPQTWLSVDSNKENAIQVINHMLNSLPKNADTDGIFLIRPSQTHNGYFALSISMNRTIHSCLIEFRDPKTSDVGGFAFLNTNMFFSTLVDFVRYYSYFSLKDHNPNLDTTLKRPVFLS</sequence>
<evidence type="ECO:0000256" key="3">
    <source>
        <dbReference type="SAM" id="Coils"/>
    </source>
</evidence>
<proteinExistence type="predicted"/>
<name>A0A914CSE1_9BILA</name>
<dbReference type="SMART" id="SM00252">
    <property type="entry name" value="SH2"/>
    <property type="match status" value="2"/>
</dbReference>
<dbReference type="GO" id="GO:0046935">
    <property type="term" value="F:1-phosphatidylinositol-3-kinase regulator activity"/>
    <property type="evidence" value="ECO:0007669"/>
    <property type="project" value="TreeGrafter"/>
</dbReference>
<dbReference type="SUPFAM" id="SSF55550">
    <property type="entry name" value="SH2 domain"/>
    <property type="match status" value="2"/>
</dbReference>
<dbReference type="AlphaFoldDB" id="A0A914CSE1"/>
<evidence type="ECO:0000259" key="4">
    <source>
        <dbReference type="PROSITE" id="PS50001"/>
    </source>
</evidence>
<dbReference type="PANTHER" id="PTHR10155:SF10">
    <property type="entry name" value="PI3K21B, ISOFORM B"/>
    <property type="match status" value="1"/>
</dbReference>
<dbReference type="Proteomes" id="UP000887540">
    <property type="component" value="Unplaced"/>
</dbReference>
<dbReference type="GO" id="GO:0046854">
    <property type="term" value="P:phosphatidylinositol phosphate biosynthetic process"/>
    <property type="evidence" value="ECO:0007669"/>
    <property type="project" value="TreeGrafter"/>
</dbReference>
<dbReference type="GO" id="GO:0005942">
    <property type="term" value="C:phosphatidylinositol 3-kinase complex"/>
    <property type="evidence" value="ECO:0007669"/>
    <property type="project" value="TreeGrafter"/>
</dbReference>
<dbReference type="Gene3D" id="3.30.505.10">
    <property type="entry name" value="SH2 domain"/>
    <property type="match status" value="2"/>
</dbReference>